<proteinExistence type="predicted"/>
<dbReference type="Proteomes" id="UP001162972">
    <property type="component" value="Chromosome 8"/>
</dbReference>
<keyword evidence="4" id="KW-0464">Manganese</keyword>
<keyword evidence="2" id="KW-0479">Metal-binding</keyword>
<evidence type="ECO:0000256" key="1">
    <source>
        <dbReference type="ARBA" id="ARBA00013081"/>
    </source>
</evidence>
<evidence type="ECO:0000256" key="2">
    <source>
        <dbReference type="ARBA" id="ARBA00022723"/>
    </source>
</evidence>
<dbReference type="AlphaFoldDB" id="A0AAD6PG90"/>
<dbReference type="PANTHER" id="PTHR45619">
    <property type="entry name" value="SERINE/THREONINE-PROTEIN PHOSPHATASE PP2A-RELATED"/>
    <property type="match status" value="1"/>
</dbReference>
<organism evidence="6 7">
    <name type="scientific">Salix udensis</name>
    <dbReference type="NCBI Taxonomy" id="889485"/>
    <lineage>
        <taxon>Eukaryota</taxon>
        <taxon>Viridiplantae</taxon>
        <taxon>Streptophyta</taxon>
        <taxon>Embryophyta</taxon>
        <taxon>Tracheophyta</taxon>
        <taxon>Spermatophyta</taxon>
        <taxon>Magnoliopsida</taxon>
        <taxon>eudicotyledons</taxon>
        <taxon>Gunneridae</taxon>
        <taxon>Pentapetalae</taxon>
        <taxon>rosids</taxon>
        <taxon>fabids</taxon>
        <taxon>Malpighiales</taxon>
        <taxon>Salicaceae</taxon>
        <taxon>Saliceae</taxon>
        <taxon>Salix</taxon>
    </lineage>
</organism>
<evidence type="ECO:0000313" key="7">
    <source>
        <dbReference type="Proteomes" id="UP001162972"/>
    </source>
</evidence>
<evidence type="ECO:0000313" key="6">
    <source>
        <dbReference type="EMBL" id="KAJ6428591.1"/>
    </source>
</evidence>
<accession>A0AAD6PG90</accession>
<protein>
    <recommendedName>
        <fullName evidence="1">protein-serine/threonine phosphatase</fullName>
        <ecNumber evidence="1">3.1.3.16</ecNumber>
    </recommendedName>
</protein>
<feature type="domain" description="Serine/threonine specific protein phosphatases" evidence="5">
    <location>
        <begin position="16"/>
        <end position="202"/>
    </location>
</feature>
<dbReference type="GO" id="GO:0004722">
    <property type="term" value="F:protein serine/threonine phosphatase activity"/>
    <property type="evidence" value="ECO:0007669"/>
    <property type="project" value="UniProtKB-EC"/>
</dbReference>
<gene>
    <name evidence="6" type="ORF">OIU84_020300</name>
</gene>
<keyword evidence="7" id="KW-1185">Reference proteome</keyword>
<dbReference type="Pfam" id="PF00149">
    <property type="entry name" value="Metallophos"/>
    <property type="match status" value="1"/>
</dbReference>
<dbReference type="InterPro" id="IPR047129">
    <property type="entry name" value="PPA2-like"/>
</dbReference>
<name>A0AAD6PG90_9ROSI</name>
<reference evidence="6 7" key="1">
    <citation type="journal article" date="2023" name="Int. J. Mol. Sci.">
        <title>De Novo Assembly and Annotation of 11 Diverse Shrub Willow (Salix) Genomes Reveals Novel Gene Organization in Sex-Linked Regions.</title>
        <authorList>
            <person name="Hyden B."/>
            <person name="Feng K."/>
            <person name="Yates T.B."/>
            <person name="Jawdy S."/>
            <person name="Cereghino C."/>
            <person name="Smart L.B."/>
            <person name="Muchero W."/>
        </authorList>
    </citation>
    <scope>NUCLEOTIDE SEQUENCE [LARGE SCALE GENOMIC DNA]</scope>
    <source>
        <tissue evidence="6">Shoot tip</tissue>
    </source>
</reference>
<evidence type="ECO:0000259" key="5">
    <source>
        <dbReference type="SMART" id="SM00156"/>
    </source>
</evidence>
<dbReference type="EMBL" id="JAPFFJ010000004">
    <property type="protein sequence ID" value="KAJ6428591.1"/>
    <property type="molecule type" value="Genomic_DNA"/>
</dbReference>
<comment type="caution">
    <text evidence="6">The sequence shown here is derived from an EMBL/GenBank/DDBJ whole genome shotgun (WGS) entry which is preliminary data.</text>
</comment>
<dbReference type="Gene3D" id="3.60.21.10">
    <property type="match status" value="1"/>
</dbReference>
<evidence type="ECO:0000256" key="3">
    <source>
        <dbReference type="ARBA" id="ARBA00022801"/>
    </source>
</evidence>
<dbReference type="EC" id="3.1.3.16" evidence="1"/>
<sequence>MDLDQWISKVKGGQHLLEDELQLLCEYVKEILIEESNVQPVNSPVTVCGDIHGQFHDLMKLFQTGGHVPETNYIFMGDFVDRGYNSLEVFTILLLLKARYPANITLLRDNVNSGFSRCHYSQEPDRAFDFHEENQVTMAMPVGLDSHWIRIVPIKFNLILEYQMLSGEKGVHSSRITLTYDNKKMIIWGSLVHSLNLVKYDNGMPKKGSGLSIWDRGVVTLLPDIVENEHSGIPFS</sequence>
<dbReference type="InterPro" id="IPR004843">
    <property type="entry name" value="Calcineurin-like_PHP"/>
</dbReference>
<dbReference type="PRINTS" id="PR00114">
    <property type="entry name" value="STPHPHTASE"/>
</dbReference>
<dbReference type="InterPro" id="IPR006186">
    <property type="entry name" value="Ser/Thr-sp_prot-phosphatase"/>
</dbReference>
<dbReference type="InterPro" id="IPR029052">
    <property type="entry name" value="Metallo-depent_PP-like"/>
</dbReference>
<dbReference type="GO" id="GO:0046872">
    <property type="term" value="F:metal ion binding"/>
    <property type="evidence" value="ECO:0007669"/>
    <property type="project" value="UniProtKB-KW"/>
</dbReference>
<keyword evidence="3" id="KW-0378">Hydrolase</keyword>
<dbReference type="SUPFAM" id="SSF56300">
    <property type="entry name" value="Metallo-dependent phosphatases"/>
    <property type="match status" value="1"/>
</dbReference>
<dbReference type="SMART" id="SM00156">
    <property type="entry name" value="PP2Ac"/>
    <property type="match status" value="1"/>
</dbReference>
<evidence type="ECO:0000256" key="4">
    <source>
        <dbReference type="ARBA" id="ARBA00023211"/>
    </source>
</evidence>